<dbReference type="PATRIC" id="fig|626887.3.peg.2047"/>
<dbReference type="GO" id="GO:0016740">
    <property type="term" value="F:transferase activity"/>
    <property type="evidence" value="ECO:0007669"/>
    <property type="project" value="UniProtKB-KW"/>
</dbReference>
<sequence length="332" mass="37572">MDSRLAALTAWVAQQPGLESAQPVAVSGDASFRRYFRVTRPDGRPFIVMDAPPEKEDVRPFIAVAEHWREEGVNVPAVHARELEQGFLLLDDFGDTLLLGELNDDNVDSYYGKALNALSGIQQTSEPNDYPLPSYDAALLDREMALFRDWLVEQQLGLTLSDQEHCLLDTTFALLKEAALAQPEVPVHRDYHSRNLLVVNDDLGIIDFQDAVRGPVTYDLVSLVKDCYIRWPEARISGWIENFRQMTLDAGIHRADAETFRQWTELMGMQRHLKAAGIFARLAIRDGKSRYLEDIPRTVGYLAEASARQPALRHFNEWLEARIIPALDKKAS</sequence>
<evidence type="ECO:0000256" key="1">
    <source>
        <dbReference type="ARBA" id="ARBA00022741"/>
    </source>
</evidence>
<dbReference type="Proteomes" id="UP000013165">
    <property type="component" value="Unassembled WGS sequence"/>
</dbReference>
<dbReference type="PANTHER" id="PTHR33540">
    <property type="entry name" value="TRNA THREONYLCARBAMOYLADENOSINE BIOSYNTHESIS PROTEIN TSAE"/>
    <property type="match status" value="1"/>
</dbReference>
<proteinExistence type="predicted"/>
<keyword evidence="1" id="KW-0547">Nucleotide-binding</keyword>
<keyword evidence="2" id="KW-0067">ATP-binding</keyword>
<evidence type="ECO:0000256" key="2">
    <source>
        <dbReference type="ARBA" id="ARBA00022840"/>
    </source>
</evidence>
<evidence type="ECO:0000313" key="4">
    <source>
        <dbReference type="EMBL" id="ENO15717.1"/>
    </source>
</evidence>
<dbReference type="AlphaFoldDB" id="N6WXE9"/>
<reference evidence="4 5" key="1">
    <citation type="journal article" date="2013" name="Genome Announc.">
        <title>Genome Sequence of the Polycyclic Aromatic Hydrocarbon-Degrading Bacterium Strain Marinobacter nanhaiticus D15-8WT.</title>
        <authorList>
            <person name="Cui Z."/>
            <person name="Gao W."/>
            <person name="Li Q."/>
            <person name="Xu G."/>
            <person name="Zheng L."/>
        </authorList>
    </citation>
    <scope>NUCLEOTIDE SEQUENCE [LARGE SCALE GENOMIC DNA]</scope>
    <source>
        <strain evidence="4 5">D15-8W</strain>
    </source>
</reference>
<evidence type="ECO:0000313" key="5">
    <source>
        <dbReference type="Proteomes" id="UP000013165"/>
    </source>
</evidence>
<dbReference type="Gene3D" id="3.90.1200.10">
    <property type="match status" value="1"/>
</dbReference>
<keyword evidence="5" id="KW-1185">Reference proteome</keyword>
<evidence type="ECO:0000259" key="3">
    <source>
        <dbReference type="Pfam" id="PF01636"/>
    </source>
</evidence>
<dbReference type="PANTHER" id="PTHR33540:SF1">
    <property type="entry name" value="N-ACETYLMURAMATE_N-ACETYLGLUCOSAMINE KINASE"/>
    <property type="match status" value="1"/>
</dbReference>
<organism evidence="4 5">
    <name type="scientific">Marinobacter nanhaiticus D15-8W</name>
    <dbReference type="NCBI Taxonomy" id="626887"/>
    <lineage>
        <taxon>Bacteria</taxon>
        <taxon>Pseudomonadati</taxon>
        <taxon>Pseudomonadota</taxon>
        <taxon>Gammaproteobacteria</taxon>
        <taxon>Pseudomonadales</taxon>
        <taxon>Marinobacteraceae</taxon>
        <taxon>Marinobacter</taxon>
    </lineage>
</organism>
<dbReference type="GO" id="GO:0005524">
    <property type="term" value="F:ATP binding"/>
    <property type="evidence" value="ECO:0007669"/>
    <property type="project" value="UniProtKB-KW"/>
</dbReference>
<feature type="domain" description="Aminoglycoside phosphotransferase" evidence="3">
    <location>
        <begin position="25"/>
        <end position="250"/>
    </location>
</feature>
<dbReference type="eggNOG" id="COG3178">
    <property type="taxonomic scope" value="Bacteria"/>
</dbReference>
<dbReference type="SUPFAM" id="SSF56112">
    <property type="entry name" value="Protein kinase-like (PK-like)"/>
    <property type="match status" value="1"/>
</dbReference>
<comment type="caution">
    <text evidence="4">The sequence shown here is derived from an EMBL/GenBank/DDBJ whole genome shotgun (WGS) entry which is preliminary data.</text>
</comment>
<dbReference type="Gene3D" id="3.30.200.20">
    <property type="entry name" value="Phosphorylase Kinase, domain 1"/>
    <property type="match status" value="1"/>
</dbReference>
<name>N6WXE9_9GAMM</name>
<dbReference type="InterPro" id="IPR011009">
    <property type="entry name" value="Kinase-like_dom_sf"/>
</dbReference>
<protein>
    <submittedName>
        <fullName evidence="4">Aminoglycoside phosphotransferase</fullName>
    </submittedName>
</protein>
<dbReference type="InterPro" id="IPR002575">
    <property type="entry name" value="Aminoglycoside_PTrfase"/>
</dbReference>
<gene>
    <name evidence="4" type="ORF">J057_10211</name>
</gene>
<keyword evidence="4" id="KW-0808">Transferase</keyword>
<dbReference type="EMBL" id="APLQ01000011">
    <property type="protein sequence ID" value="ENO15717.1"/>
    <property type="molecule type" value="Genomic_DNA"/>
</dbReference>
<accession>N6WXE9</accession>
<dbReference type="Pfam" id="PF01636">
    <property type="entry name" value="APH"/>
    <property type="match status" value="1"/>
</dbReference>
<dbReference type="OrthoDB" id="9809275at2"/>
<dbReference type="STRING" id="626887.J057_10211"/>
<dbReference type="RefSeq" id="WP_004580008.1">
    <property type="nucleotide sequence ID" value="NZ_AP028878.1"/>
</dbReference>
<dbReference type="HOGENOM" id="CLU_021467_1_0_6"/>